<evidence type="ECO:0000256" key="2">
    <source>
        <dbReference type="ARBA" id="ARBA00022692"/>
    </source>
</evidence>
<keyword evidence="2 5" id="KW-0812">Transmembrane</keyword>
<evidence type="ECO:0000256" key="5">
    <source>
        <dbReference type="SAM" id="Phobius"/>
    </source>
</evidence>
<evidence type="ECO:0000256" key="4">
    <source>
        <dbReference type="ARBA" id="ARBA00023136"/>
    </source>
</evidence>
<protein>
    <submittedName>
        <fullName evidence="6">MAPEG family protein</fullName>
    </submittedName>
</protein>
<dbReference type="InterPro" id="IPR023352">
    <property type="entry name" value="MAPEG-like_dom_sf"/>
</dbReference>
<dbReference type="EMBL" id="JAPJZI010000001">
    <property type="protein sequence ID" value="MDA5398861.1"/>
    <property type="molecule type" value="Genomic_DNA"/>
</dbReference>
<evidence type="ECO:0000313" key="6">
    <source>
        <dbReference type="EMBL" id="MDA5398861.1"/>
    </source>
</evidence>
<keyword evidence="7" id="KW-1185">Reference proteome</keyword>
<dbReference type="RefSeq" id="WP_267990268.1">
    <property type="nucleotide sequence ID" value="NZ_JAPJZI010000001.1"/>
</dbReference>
<feature type="transmembrane region" description="Helical" evidence="5">
    <location>
        <begin position="44"/>
        <end position="64"/>
    </location>
</feature>
<dbReference type="SUPFAM" id="SSF161084">
    <property type="entry name" value="MAPEG domain-like"/>
    <property type="match status" value="1"/>
</dbReference>
<dbReference type="PANTHER" id="PTHR35814">
    <property type="match status" value="1"/>
</dbReference>
<dbReference type="PANTHER" id="PTHR35814:SF1">
    <property type="entry name" value="GLUTATHIONE S-TRANSFERASE-RELATED"/>
    <property type="match status" value="1"/>
</dbReference>
<organism evidence="6 7">
    <name type="scientific">Hoeflea prorocentri</name>
    <dbReference type="NCBI Taxonomy" id="1922333"/>
    <lineage>
        <taxon>Bacteria</taxon>
        <taxon>Pseudomonadati</taxon>
        <taxon>Pseudomonadota</taxon>
        <taxon>Alphaproteobacteria</taxon>
        <taxon>Hyphomicrobiales</taxon>
        <taxon>Rhizobiaceae</taxon>
        <taxon>Hoeflea</taxon>
    </lineage>
</organism>
<feature type="transmembrane region" description="Helical" evidence="5">
    <location>
        <begin position="70"/>
        <end position="93"/>
    </location>
</feature>
<comment type="subcellular location">
    <subcellularLocation>
        <location evidence="1">Membrane</location>
    </subcellularLocation>
</comment>
<dbReference type="Proteomes" id="UP001151234">
    <property type="component" value="Unassembled WGS sequence"/>
</dbReference>
<evidence type="ECO:0000256" key="1">
    <source>
        <dbReference type="ARBA" id="ARBA00004370"/>
    </source>
</evidence>
<keyword evidence="3 5" id="KW-1133">Transmembrane helix</keyword>
<dbReference type="GO" id="GO:0016020">
    <property type="term" value="C:membrane"/>
    <property type="evidence" value="ECO:0007669"/>
    <property type="project" value="UniProtKB-SubCell"/>
</dbReference>
<dbReference type="InterPro" id="IPR001129">
    <property type="entry name" value="Membr-assoc_MAPEG"/>
</dbReference>
<accession>A0A9X3ZHQ2</accession>
<feature type="transmembrane region" description="Helical" evidence="5">
    <location>
        <begin position="6"/>
        <end position="23"/>
    </location>
</feature>
<name>A0A9X3ZHQ2_9HYPH</name>
<feature type="transmembrane region" description="Helical" evidence="5">
    <location>
        <begin position="105"/>
        <end position="127"/>
    </location>
</feature>
<dbReference type="AlphaFoldDB" id="A0A9X3ZHQ2"/>
<keyword evidence="4 5" id="KW-0472">Membrane</keyword>
<dbReference type="Gene3D" id="1.20.120.550">
    <property type="entry name" value="Membrane associated eicosanoid/glutathione metabolism-like domain"/>
    <property type="match status" value="1"/>
</dbReference>
<sequence length="130" mass="14292">MYVTAFFAGLLAMFYSLLAFRVIRSRRSARIAFGDGGDKATLRAIRVHANFSEYVPFTLLLMALAEWQSVPAWILILMGTMLTTGRFIHAYGVTREPEITGSRTLGMGLTFAALIVLAALNLALGIYQAL</sequence>
<reference evidence="6" key="1">
    <citation type="submission" date="2022-11" db="EMBL/GenBank/DDBJ databases">
        <title>Draft genome sequence of Hoeflea poritis E7-10 and Hoeflea prorocentri PM5-8, separated from scleractinian coral Porites lutea and marine dinoflagellate.</title>
        <authorList>
            <person name="Zhang G."/>
            <person name="Wei Q."/>
            <person name="Cai L."/>
        </authorList>
    </citation>
    <scope>NUCLEOTIDE SEQUENCE</scope>
    <source>
        <strain evidence="6">PM5-8</strain>
    </source>
</reference>
<gene>
    <name evidence="6" type="ORF">OQ273_09795</name>
</gene>
<evidence type="ECO:0000313" key="7">
    <source>
        <dbReference type="Proteomes" id="UP001151234"/>
    </source>
</evidence>
<evidence type="ECO:0000256" key="3">
    <source>
        <dbReference type="ARBA" id="ARBA00022989"/>
    </source>
</evidence>
<comment type="caution">
    <text evidence="6">The sequence shown here is derived from an EMBL/GenBank/DDBJ whole genome shotgun (WGS) entry which is preliminary data.</text>
</comment>
<proteinExistence type="predicted"/>
<dbReference type="Pfam" id="PF01124">
    <property type="entry name" value="MAPEG"/>
    <property type="match status" value="1"/>
</dbReference>